<evidence type="ECO:0000313" key="5">
    <source>
        <dbReference type="EMBL" id="TPG18348.1"/>
    </source>
</evidence>
<organism evidence="5 6">
    <name type="scientific">Pedococcus bigeumensis</name>
    <dbReference type="NCBI Taxonomy" id="433644"/>
    <lineage>
        <taxon>Bacteria</taxon>
        <taxon>Bacillati</taxon>
        <taxon>Actinomycetota</taxon>
        <taxon>Actinomycetes</taxon>
        <taxon>Micrococcales</taxon>
        <taxon>Intrasporangiaceae</taxon>
        <taxon>Pedococcus</taxon>
    </lineage>
</organism>
<dbReference type="OrthoDB" id="9778515at2"/>
<keyword evidence="4" id="KW-0720">Serine protease</keyword>
<dbReference type="Gene3D" id="3.40.50.880">
    <property type="match status" value="1"/>
</dbReference>
<keyword evidence="2" id="KW-0645">Protease</keyword>
<dbReference type="Pfam" id="PF03575">
    <property type="entry name" value="Peptidase_S51"/>
    <property type="match status" value="1"/>
</dbReference>
<dbReference type="SUPFAM" id="SSF52317">
    <property type="entry name" value="Class I glutamine amidotransferase-like"/>
    <property type="match status" value="1"/>
</dbReference>
<dbReference type="InterPro" id="IPR029062">
    <property type="entry name" value="Class_I_gatase-like"/>
</dbReference>
<dbReference type="GO" id="GO:0008236">
    <property type="term" value="F:serine-type peptidase activity"/>
    <property type="evidence" value="ECO:0007669"/>
    <property type="project" value="UniProtKB-KW"/>
</dbReference>
<evidence type="ECO:0000256" key="4">
    <source>
        <dbReference type="ARBA" id="ARBA00022825"/>
    </source>
</evidence>
<dbReference type="InterPro" id="IPR005320">
    <property type="entry name" value="Peptidase_S51"/>
</dbReference>
<dbReference type="PANTHER" id="PTHR20842">
    <property type="entry name" value="PROTEASE S51 ALPHA-ASPARTYL DIPEPTIDASE"/>
    <property type="match status" value="1"/>
</dbReference>
<reference evidence="5 6" key="1">
    <citation type="journal article" date="2019" name="Environ. Microbiol.">
        <title>Species interactions and distinct microbial communities in high Arctic permafrost affected cryosols are associated with the CH4 and CO2 gas fluxes.</title>
        <authorList>
            <person name="Altshuler I."/>
            <person name="Hamel J."/>
            <person name="Turney S."/>
            <person name="Magnuson E."/>
            <person name="Levesque R."/>
            <person name="Greer C."/>
            <person name="Whyte L.G."/>
        </authorList>
    </citation>
    <scope>NUCLEOTIDE SEQUENCE [LARGE SCALE GENOMIC DNA]</scope>
    <source>
        <strain evidence="5 6">S9.3A</strain>
    </source>
</reference>
<gene>
    <name evidence="5" type="ORF">EAH86_08260</name>
</gene>
<name>A0A502CZL7_9MICO</name>
<dbReference type="CDD" id="cd03146">
    <property type="entry name" value="GAT1_Peptidase_E"/>
    <property type="match status" value="1"/>
</dbReference>
<dbReference type="RefSeq" id="WP_140738780.1">
    <property type="nucleotide sequence ID" value="NZ_RCZM01000002.1"/>
</dbReference>
<evidence type="ECO:0000256" key="1">
    <source>
        <dbReference type="ARBA" id="ARBA00006534"/>
    </source>
</evidence>
<keyword evidence="6" id="KW-1185">Reference proteome</keyword>
<comment type="caution">
    <text evidence="5">The sequence shown here is derived from an EMBL/GenBank/DDBJ whole genome shotgun (WGS) entry which is preliminary data.</text>
</comment>
<accession>A0A502CZL7</accession>
<proteinExistence type="inferred from homology"/>
<evidence type="ECO:0000256" key="3">
    <source>
        <dbReference type="ARBA" id="ARBA00022801"/>
    </source>
</evidence>
<sequence>MPADQPTILATSGGYRYAQRTRFEFDALVHHAVELSGAGGTPKVTVLGTASGDPRNFAADIDEAGRVAGFAVTNLHLFPMPNTEDIEGHLLDQDVVWVNGGSVANLLAVWRVHQLEEAFRRVWDAGVVLAGVSAGSICWYAGGTTDSFGPELRAVTNGLGFLPYASGVHYDSEARRRPLVHRLVADSTLPTTHCTDDGVGLVYRGTELVEAVTEQDGKGAFIVTRDGDQAVEERIEPRRLPTPR</sequence>
<dbReference type="Proteomes" id="UP000317722">
    <property type="component" value="Unassembled WGS sequence"/>
</dbReference>
<dbReference type="GO" id="GO:0006508">
    <property type="term" value="P:proteolysis"/>
    <property type="evidence" value="ECO:0007669"/>
    <property type="project" value="UniProtKB-KW"/>
</dbReference>
<dbReference type="AlphaFoldDB" id="A0A502CZL7"/>
<evidence type="ECO:0000313" key="6">
    <source>
        <dbReference type="Proteomes" id="UP000317722"/>
    </source>
</evidence>
<evidence type="ECO:0000256" key="2">
    <source>
        <dbReference type="ARBA" id="ARBA00022670"/>
    </source>
</evidence>
<keyword evidence="3" id="KW-0378">Hydrolase</keyword>
<dbReference type="PANTHER" id="PTHR20842:SF0">
    <property type="entry name" value="ALPHA-ASPARTYL DIPEPTIDASE"/>
    <property type="match status" value="1"/>
</dbReference>
<comment type="similarity">
    <text evidence="1">Belongs to the peptidase S51 family.</text>
</comment>
<dbReference type="EMBL" id="RCZM01000002">
    <property type="protein sequence ID" value="TPG18348.1"/>
    <property type="molecule type" value="Genomic_DNA"/>
</dbReference>
<protein>
    <submittedName>
        <fullName evidence="5">Peptidase E</fullName>
    </submittedName>
</protein>